<accession>F6BDQ7</accession>
<dbReference type="OrthoDB" id="18579at2157"/>
<reference evidence="1 2" key="1">
    <citation type="submission" date="2011-05" db="EMBL/GenBank/DDBJ databases">
        <title>Complete sequence of Methanotorris igneus Kol 5.</title>
        <authorList>
            <consortium name="US DOE Joint Genome Institute"/>
            <person name="Lucas S."/>
            <person name="Han J."/>
            <person name="Lapidus A."/>
            <person name="Cheng J.-F."/>
            <person name="Goodwin L."/>
            <person name="Pitluck S."/>
            <person name="Peters L."/>
            <person name="Mikhailova N."/>
            <person name="Chertkov O."/>
            <person name="Han C."/>
            <person name="Tapia R."/>
            <person name="Land M."/>
            <person name="Hauser L."/>
            <person name="Kyrpides N."/>
            <person name="Ivanova N."/>
            <person name="Pagani I."/>
            <person name="Sieprawska-Lupa M."/>
            <person name="Whitman W."/>
            <person name="Woyke T."/>
        </authorList>
    </citation>
    <scope>NUCLEOTIDE SEQUENCE [LARGE SCALE GENOMIC DNA]</scope>
    <source>
        <strain evidence="2">DSM 5666 / JCM 11834 / Kol 5</strain>
    </source>
</reference>
<evidence type="ECO:0008006" key="3">
    <source>
        <dbReference type="Google" id="ProtNLM"/>
    </source>
</evidence>
<dbReference type="KEGG" id="mig:Metig_1079"/>
<dbReference type="STRING" id="880724.Metig_1079"/>
<dbReference type="Proteomes" id="UP000009227">
    <property type="component" value="Chromosome"/>
</dbReference>
<sequence>MFIALHNTYSAKQVEEFARIVFGFGVDTIVITKATGSAAQSGVPVAHKLACRLGKNVLFFEDLDDAIEVLRPEKVILIGNKETCDKEVDFNSIGKNDLVVFCGASTGFTKLELEKGEGVYLTENEVGAIGGVAIFLYKMKELQLL</sequence>
<proteinExistence type="predicted"/>
<gene>
    <name evidence="1" type="ordered locus">Metig_1079</name>
</gene>
<dbReference type="HOGENOM" id="CLU_140136_0_0_2"/>
<keyword evidence="2" id="KW-1185">Reference proteome</keyword>
<dbReference type="EMBL" id="CP002737">
    <property type="protein sequence ID" value="AEF96618.1"/>
    <property type="molecule type" value="Genomic_DNA"/>
</dbReference>
<dbReference type="InterPro" id="IPR018665">
    <property type="entry name" value="DUF2122_RecB-nuclease-rel"/>
</dbReference>
<protein>
    <recommendedName>
        <fullName evidence="3">RecB-family nuclease-like protein</fullName>
    </recommendedName>
</protein>
<evidence type="ECO:0000313" key="2">
    <source>
        <dbReference type="Proteomes" id="UP000009227"/>
    </source>
</evidence>
<dbReference type="RefSeq" id="WP_013799219.1">
    <property type="nucleotide sequence ID" value="NC_015562.1"/>
</dbReference>
<name>F6BDQ7_METIK</name>
<dbReference type="AlphaFoldDB" id="F6BDQ7"/>
<evidence type="ECO:0000313" key="1">
    <source>
        <dbReference type="EMBL" id="AEF96618.1"/>
    </source>
</evidence>
<organism evidence="2">
    <name type="scientific">Methanotorris igneus (strain DSM 5666 / JCM 11834 / Kol 5)</name>
    <dbReference type="NCBI Taxonomy" id="880724"/>
    <lineage>
        <taxon>Archaea</taxon>
        <taxon>Methanobacteriati</taxon>
        <taxon>Methanobacteriota</taxon>
        <taxon>Methanomada group</taxon>
        <taxon>Methanococci</taxon>
        <taxon>Methanococcales</taxon>
        <taxon>Methanocaldococcaceae</taxon>
        <taxon>Methanotorris</taxon>
    </lineage>
</organism>
<dbReference type="Pfam" id="PF09895">
    <property type="entry name" value="DUF2122"/>
    <property type="match status" value="1"/>
</dbReference>
<dbReference type="GeneID" id="10643933"/>